<evidence type="ECO:0000313" key="2">
    <source>
        <dbReference type="EMBL" id="PRX56283.1"/>
    </source>
</evidence>
<organism evidence="2 3">
    <name type="scientific">Flagellimonas meridianipacifica</name>
    <dbReference type="NCBI Taxonomy" id="1080225"/>
    <lineage>
        <taxon>Bacteria</taxon>
        <taxon>Pseudomonadati</taxon>
        <taxon>Bacteroidota</taxon>
        <taxon>Flavobacteriia</taxon>
        <taxon>Flavobacteriales</taxon>
        <taxon>Flavobacteriaceae</taxon>
        <taxon>Flagellimonas</taxon>
    </lineage>
</organism>
<protein>
    <submittedName>
        <fullName evidence="2">Uncharacterized protein</fullName>
    </submittedName>
</protein>
<dbReference type="OrthoDB" id="1449890at2"/>
<name>A0A2T0MFD5_9FLAO</name>
<keyword evidence="1" id="KW-0812">Transmembrane</keyword>
<feature type="transmembrane region" description="Helical" evidence="1">
    <location>
        <begin position="80"/>
        <end position="101"/>
    </location>
</feature>
<dbReference type="AlphaFoldDB" id="A0A2T0MFD5"/>
<evidence type="ECO:0000256" key="1">
    <source>
        <dbReference type="SAM" id="Phobius"/>
    </source>
</evidence>
<sequence length="125" mass="14613">MKKLDDIMELLTDEINGFQNSIKKLEGLSKGLNEVKVDTSKLEYLLKEHLRHQERVQSQNMKTLNHIDKKLKRTKLIPKWLLVLFLSVLIILSMTIGYLSLQVVQSNKKEKALAMKERVELQNQQ</sequence>
<comment type="caution">
    <text evidence="2">The sequence shown here is derived from an EMBL/GenBank/DDBJ whole genome shotgun (WGS) entry which is preliminary data.</text>
</comment>
<keyword evidence="1" id="KW-0472">Membrane</keyword>
<proteinExistence type="predicted"/>
<dbReference type="Pfam" id="PF20503">
    <property type="entry name" value="DUF6730"/>
    <property type="match status" value="1"/>
</dbReference>
<gene>
    <name evidence="2" type="ORF">CLV81_0278</name>
</gene>
<dbReference type="InterPro" id="IPR046617">
    <property type="entry name" value="DUF6730"/>
</dbReference>
<dbReference type="EMBL" id="PVYX01000001">
    <property type="protein sequence ID" value="PRX56283.1"/>
    <property type="molecule type" value="Genomic_DNA"/>
</dbReference>
<dbReference type="Proteomes" id="UP000237640">
    <property type="component" value="Unassembled WGS sequence"/>
</dbReference>
<evidence type="ECO:0000313" key="3">
    <source>
        <dbReference type="Proteomes" id="UP000237640"/>
    </source>
</evidence>
<accession>A0A2T0MFD5</accession>
<keyword evidence="3" id="KW-1185">Reference proteome</keyword>
<dbReference type="RefSeq" id="WP_106143274.1">
    <property type="nucleotide sequence ID" value="NZ_PVYX01000001.1"/>
</dbReference>
<keyword evidence="1" id="KW-1133">Transmembrane helix</keyword>
<reference evidence="2 3" key="1">
    <citation type="submission" date="2018-03" db="EMBL/GenBank/DDBJ databases">
        <title>Genomic Encyclopedia of Archaeal and Bacterial Type Strains, Phase II (KMG-II): from individual species to whole genera.</title>
        <authorList>
            <person name="Goeker M."/>
        </authorList>
    </citation>
    <scope>NUCLEOTIDE SEQUENCE [LARGE SCALE GENOMIC DNA]</scope>
    <source>
        <strain evidence="2 3">DSM 25027</strain>
    </source>
</reference>